<proteinExistence type="predicted"/>
<feature type="compositionally biased region" description="Polar residues" evidence="2">
    <location>
        <begin position="811"/>
        <end position="837"/>
    </location>
</feature>
<reference evidence="3 4" key="1">
    <citation type="submission" date="2017-06" db="EMBL/GenBank/DDBJ databases">
        <title>Ant-infecting Ophiocordyceps genomes reveal a high diversity of potential behavioral manipulation genes and a possible major role for enterotoxins.</title>
        <authorList>
            <person name="De Bekker C."/>
            <person name="Evans H.C."/>
            <person name="Brachmann A."/>
            <person name="Hughes D.P."/>
        </authorList>
    </citation>
    <scope>NUCLEOTIDE SEQUENCE [LARGE SCALE GENOMIC DNA]</scope>
    <source>
        <strain evidence="3 4">Map64</strain>
    </source>
</reference>
<dbReference type="Proteomes" id="UP000226192">
    <property type="component" value="Unassembled WGS sequence"/>
</dbReference>
<dbReference type="STRING" id="1399860.A0A2C5X8L3"/>
<feature type="region of interest" description="Disordered" evidence="2">
    <location>
        <begin position="807"/>
        <end position="853"/>
    </location>
</feature>
<feature type="compositionally biased region" description="Basic residues" evidence="2">
    <location>
        <begin position="208"/>
        <end position="223"/>
    </location>
</feature>
<accession>A0A2C5X8L3</accession>
<sequence length="853" mass="94296">MAAAVCSRPCTPASTARAAAAATAAAAAASTAATAATAAATAATAAALDAMLQPADEPDADTLAHAHARAAAAVEPGARRQKQRRAHAHLALGPATISSRCDDDTKASHGWRLVTDASTLWSRDTTPEAPPSCLSTSPFDPSRLAHSPQSRHLPLHAMNSLHCHAASSWSTTAPPKVTLLQPPLSYSTNAKHLKPPPLPRPSPPPLHHGPRPSRPRQLCRHHHDSFSPSVPSIAKPPPVHLTPNQTSHLGAMVARETYSTILQCPPLTAAPHSPNPLPIGHNRVKDGPLKPSRQQTNPVSESPASSTRPSDTDSESSASSVDDPIVFRNARLFPPQFPAPFTKQPSIRRSRLEATSRIVSYMSKHRCSQSPLRACPGAVTWSATSAETASENQDSSSCQEFPYLEVDVLWQKLNNKRANVHDIKRNMAQKRQQLKLLRHEANQADNNFMNIIRPMLVGCQGLPRAQMELLDNRMTSMQSIRDNYYLCESDYEALEDTMDDEANELTDLETRFFSLLAAGQARVREGSESKSGSSDKMGARDKVPLDLKGICGQKSLDDIHPLYAELTSAVGDLKNAREELTDLNVQHEQYEYEYQLHKTTGKRPPPDMGEFLEEYPEEHQRMMADVLSLEAKVQELKQECEQKRVMRKHMSLPMEYDLYPKTKLVDMHLEDKASILANRLTLEHDRFGTILSSPNHLLARPEPMTSYQALKAAEQLDDEDAGKRDAYHQALKEYSIDSLLMQEGEQDGKPDFINRWLLQQLQQSSLNVQLLRSVFTSSQSLKIGDETKWQLDVLHFWSRDSTAYQMDGNASRGTDSSSNRTPRSGTPQRSRAASDSQVQRHERHRIGNTVSLP</sequence>
<feature type="region of interest" description="Disordered" evidence="2">
    <location>
        <begin position="265"/>
        <end position="323"/>
    </location>
</feature>
<feature type="region of interest" description="Disordered" evidence="2">
    <location>
        <begin position="180"/>
        <end position="245"/>
    </location>
</feature>
<organism evidence="3 4">
    <name type="scientific">Ophiocordyceps australis</name>
    <dbReference type="NCBI Taxonomy" id="1399860"/>
    <lineage>
        <taxon>Eukaryota</taxon>
        <taxon>Fungi</taxon>
        <taxon>Dikarya</taxon>
        <taxon>Ascomycota</taxon>
        <taxon>Pezizomycotina</taxon>
        <taxon>Sordariomycetes</taxon>
        <taxon>Hypocreomycetidae</taxon>
        <taxon>Hypocreales</taxon>
        <taxon>Ophiocordycipitaceae</taxon>
        <taxon>Ophiocordyceps</taxon>
    </lineage>
</organism>
<feature type="compositionally biased region" description="Pro residues" evidence="2">
    <location>
        <begin position="195"/>
        <end position="207"/>
    </location>
</feature>
<evidence type="ECO:0000256" key="2">
    <source>
        <dbReference type="SAM" id="MobiDB-lite"/>
    </source>
</evidence>
<feature type="coiled-coil region" evidence="1">
    <location>
        <begin position="563"/>
        <end position="593"/>
    </location>
</feature>
<comment type="caution">
    <text evidence="3">The sequence shown here is derived from an EMBL/GenBank/DDBJ whole genome shotgun (WGS) entry which is preliminary data.</text>
</comment>
<dbReference type="AlphaFoldDB" id="A0A2C5X8L3"/>
<protein>
    <submittedName>
        <fullName evidence="3">Uncharacterized protein</fullName>
    </submittedName>
</protein>
<dbReference type="OrthoDB" id="3553547at2759"/>
<evidence type="ECO:0000256" key="1">
    <source>
        <dbReference type="SAM" id="Coils"/>
    </source>
</evidence>
<keyword evidence="1" id="KW-0175">Coiled coil</keyword>
<feature type="region of interest" description="Disordered" evidence="2">
    <location>
        <begin position="70"/>
        <end position="91"/>
    </location>
</feature>
<gene>
    <name evidence="3" type="ORF">CDD81_414</name>
</gene>
<feature type="coiled-coil region" evidence="1">
    <location>
        <begin position="413"/>
        <end position="447"/>
    </location>
</feature>
<name>A0A2C5X8L3_9HYPO</name>
<feature type="coiled-coil region" evidence="1">
    <location>
        <begin position="619"/>
        <end position="646"/>
    </location>
</feature>
<evidence type="ECO:0000313" key="3">
    <source>
        <dbReference type="EMBL" id="PHH61389.1"/>
    </source>
</evidence>
<feature type="compositionally biased region" description="Polar residues" evidence="2">
    <location>
        <begin position="292"/>
        <end position="309"/>
    </location>
</feature>
<evidence type="ECO:0000313" key="4">
    <source>
        <dbReference type="Proteomes" id="UP000226192"/>
    </source>
</evidence>
<dbReference type="EMBL" id="NJET01000105">
    <property type="protein sequence ID" value="PHH61389.1"/>
    <property type="molecule type" value="Genomic_DNA"/>
</dbReference>
<feature type="compositionally biased region" description="Basic residues" evidence="2">
    <location>
        <begin position="79"/>
        <end position="88"/>
    </location>
</feature>
<keyword evidence="4" id="KW-1185">Reference proteome</keyword>
<feature type="region of interest" description="Disordered" evidence="2">
    <location>
        <begin position="122"/>
        <end position="148"/>
    </location>
</feature>